<organism evidence="15 16">
    <name type="scientific">Lepidopterella palustris CBS 459.81</name>
    <dbReference type="NCBI Taxonomy" id="1314670"/>
    <lineage>
        <taxon>Eukaryota</taxon>
        <taxon>Fungi</taxon>
        <taxon>Dikarya</taxon>
        <taxon>Ascomycota</taxon>
        <taxon>Pezizomycotina</taxon>
        <taxon>Dothideomycetes</taxon>
        <taxon>Pleosporomycetidae</taxon>
        <taxon>Mytilinidiales</taxon>
        <taxon>Argynnaceae</taxon>
        <taxon>Lepidopterella</taxon>
    </lineage>
</organism>
<dbReference type="CDD" id="cd19526">
    <property type="entry name" value="RecA-like_PEX1_r2"/>
    <property type="match status" value="1"/>
</dbReference>
<keyword evidence="8" id="KW-0653">Protein transport</keyword>
<comment type="subcellular location">
    <subcellularLocation>
        <location evidence="1">Membrane</location>
    </subcellularLocation>
</comment>
<evidence type="ECO:0000256" key="5">
    <source>
        <dbReference type="ARBA" id="ARBA00022741"/>
    </source>
</evidence>
<evidence type="ECO:0000259" key="14">
    <source>
        <dbReference type="SMART" id="SM00382"/>
    </source>
</evidence>
<dbReference type="Proteomes" id="UP000250266">
    <property type="component" value="Unassembled WGS sequence"/>
</dbReference>
<evidence type="ECO:0000256" key="6">
    <source>
        <dbReference type="ARBA" id="ARBA00022801"/>
    </source>
</evidence>
<evidence type="ECO:0000256" key="3">
    <source>
        <dbReference type="ARBA" id="ARBA00022448"/>
    </source>
</evidence>
<evidence type="ECO:0000256" key="11">
    <source>
        <dbReference type="ARBA" id="ARBA00034532"/>
    </source>
</evidence>
<evidence type="ECO:0000256" key="8">
    <source>
        <dbReference type="ARBA" id="ARBA00022927"/>
    </source>
</evidence>
<dbReference type="InterPro" id="IPR003959">
    <property type="entry name" value="ATPase_AAA_core"/>
</dbReference>
<comment type="catalytic activity">
    <reaction evidence="12">
        <text>ATP + H2O = ADP + phosphate + H(+)</text>
        <dbReference type="Rhea" id="RHEA:13065"/>
        <dbReference type="ChEBI" id="CHEBI:15377"/>
        <dbReference type="ChEBI" id="CHEBI:15378"/>
        <dbReference type="ChEBI" id="CHEBI:30616"/>
        <dbReference type="ChEBI" id="CHEBI:43474"/>
        <dbReference type="ChEBI" id="CHEBI:456216"/>
    </reaction>
    <physiologicalReaction direction="left-to-right" evidence="12">
        <dbReference type="Rhea" id="RHEA:13066"/>
    </physiologicalReaction>
</comment>
<name>A0A8E2JIQ8_9PEZI</name>
<dbReference type="InterPro" id="IPR009010">
    <property type="entry name" value="Asp_de-COase-like_dom_sf"/>
</dbReference>
<evidence type="ECO:0000256" key="2">
    <source>
        <dbReference type="ARBA" id="ARBA00006914"/>
    </source>
</evidence>
<dbReference type="FunFam" id="3.10.330.10:FF:000011">
    <property type="entry name" value="Peroxisome biogenesis protein peroxin 1"/>
    <property type="match status" value="1"/>
</dbReference>
<feature type="compositionally biased region" description="Low complexity" evidence="13">
    <location>
        <begin position="758"/>
        <end position="769"/>
    </location>
</feature>
<keyword evidence="9" id="KW-0472">Membrane</keyword>
<dbReference type="PROSITE" id="PS00674">
    <property type="entry name" value="AAA"/>
    <property type="match status" value="1"/>
</dbReference>
<feature type="compositionally biased region" description="Polar residues" evidence="13">
    <location>
        <begin position="747"/>
        <end position="757"/>
    </location>
</feature>
<dbReference type="FunFam" id="3.40.50.300:FF:001529">
    <property type="entry name" value="Peroxisome biosynthesis protein-like protein (PAS1/Peroxin-1)"/>
    <property type="match status" value="1"/>
</dbReference>
<feature type="compositionally biased region" description="Low complexity" evidence="13">
    <location>
        <begin position="251"/>
        <end position="268"/>
    </location>
</feature>
<dbReference type="Pfam" id="PF17862">
    <property type="entry name" value="AAA_lid_3"/>
    <property type="match status" value="1"/>
</dbReference>
<keyword evidence="16" id="KW-1185">Reference proteome</keyword>
<feature type="domain" description="AAA+ ATPase" evidence="14">
    <location>
        <begin position="569"/>
        <end position="724"/>
    </location>
</feature>
<feature type="domain" description="AAA+ ATPase" evidence="14">
    <location>
        <begin position="898"/>
        <end position="1034"/>
    </location>
</feature>
<dbReference type="PANTHER" id="PTHR23077:SF12">
    <property type="entry name" value="PEROXISOMAL ATPASE PEX1"/>
    <property type="match status" value="1"/>
</dbReference>
<dbReference type="FunFam" id="3.40.50.300:FF:000149">
    <property type="entry name" value="Nuclear valosin-containing protein-like"/>
    <property type="match status" value="1"/>
</dbReference>
<feature type="compositionally biased region" description="Basic and acidic residues" evidence="13">
    <location>
        <begin position="239"/>
        <end position="250"/>
    </location>
</feature>
<feature type="region of interest" description="Disordered" evidence="13">
    <location>
        <begin position="234"/>
        <end position="280"/>
    </location>
</feature>
<evidence type="ECO:0000313" key="15">
    <source>
        <dbReference type="EMBL" id="OCK83913.1"/>
    </source>
</evidence>
<evidence type="ECO:0000256" key="13">
    <source>
        <dbReference type="SAM" id="MobiDB-lite"/>
    </source>
</evidence>
<dbReference type="InterPro" id="IPR003593">
    <property type="entry name" value="AAA+_ATPase"/>
</dbReference>
<evidence type="ECO:0000256" key="1">
    <source>
        <dbReference type="ARBA" id="ARBA00004370"/>
    </source>
</evidence>
<keyword evidence="7" id="KW-0067">ATP-binding</keyword>
<dbReference type="PANTHER" id="PTHR23077">
    <property type="entry name" value="AAA-FAMILY ATPASE"/>
    <property type="match status" value="1"/>
</dbReference>
<evidence type="ECO:0000256" key="9">
    <source>
        <dbReference type="ARBA" id="ARBA00023136"/>
    </source>
</evidence>
<sequence length="1272" mass="136752">MAPAARRPAGQVVQAEVSLLQSLKNCLVNLPSSLVSVLVNANTIAQNVVVELNYRQPPPTGSSDSKAPSVQKSVFAGWTGMQSKRKLAAVVGRDGISGSRGSAVNRDQDIPVVEVDATFAQLLGLAEGQKVGIILHVDPPQAHTINIEPLTPVDWEMIELHAQFLELNFLSQIRALPNPSFSSASESQRQPPHPLTLHLSPTTTANIIVTSVSPAQPSTSPFVKISPDAEVIVAPKTRQKSERISGRESRSVGGTSRRSTGGKSTASTVRRRSGRDESSSRGVVFLRGVDRRLAGEWFGEEEDAKNNGLKIWVDRDMLLTRALRGVNWVSVSIVKPAGLQEPVDPQKEQETEKPSSKVVAHIETWEDAPDSRHVALSTDLCKVLGAEGLVGGLVRIEGAPAQVPKPSSMAKSSESKDIGVKSIKILPFSSTSSRLSTTLKFGGESKQEREEAVQKIKHMYGKAPQGNGLLDGPVTDGMILPAPERSEKNWNGGIIRFEPPQQQSGDGSKSPLAWFFGSERKITIEVQAEIARPSSANKGTSPGDPLPKSIPRMVGIDPLIEQLTSHLLHHSSVLLSGGLGAGKTCLTHLLAHRLRTEFLFNVIYFPCRKLVTEETRVSTIKETLDRLFSSASWGARLGGRAVVMLDDLDRLCPAETELQVGGENGRSRHISESLCSVVRQYCSMDSGVALLATAQSKEALNNVVIGGHVVREIVSLKAPNKEGRRRVLEMLVHQDTNSAELHEEPNGLSSHNQAFLCSSTSGSRPSTSGNHESSRDGFLVDPSIDFLDIAGLTDGYMPGDLVLLVSRARSEALIHSVSQPHQSHPHSSAPSTIHLTKEDFTRALSGFTPASLRNVTLQSSTTRWDSIGGLHSTRQTLLETLQYPTTYAPIFAQCPLRLRSGLLLYGYPGCGKTLLASAVAGECGLNFISVKGPEILNKYIGASEKSVRDLFERAEAARPCVLFFDEFDSIAPKRGHDSTGVTDRVVNQLLTQMDGAEGLSGVYVLAATSRPDLIDPALLRPGRLDKSLICDLPGLEERIDILRAVTRKLRLAPSVLGTGGGGGGDGHDLREIARRTEGYSGADLQAVVYNAQLEAIHDVLGDHVQELGQGGRPAKNGVRVNGHGGVGGGVAKNSNGGEKAVPDFMHFRFGDLDNDETAASSSPTATTSASLAERAAIAAKLATLQAIRRKQKLQHHQAGQPQDEAVKEEAESKEPEIQWRHIESSLATTRSSISVQERRRLAGIYKEFVVGRNGELPSGQGGSEIGGRTSLM</sequence>
<dbReference type="GO" id="GO:0016887">
    <property type="term" value="F:ATP hydrolysis activity"/>
    <property type="evidence" value="ECO:0007669"/>
    <property type="project" value="InterPro"/>
</dbReference>
<dbReference type="Pfam" id="PF09262">
    <property type="entry name" value="PEX-1N"/>
    <property type="match status" value="1"/>
</dbReference>
<dbReference type="Gene3D" id="3.10.330.10">
    <property type="match status" value="1"/>
</dbReference>
<dbReference type="GO" id="GO:0016558">
    <property type="term" value="P:protein import into peroxisome matrix"/>
    <property type="evidence" value="ECO:0007669"/>
    <property type="project" value="TreeGrafter"/>
</dbReference>
<feature type="region of interest" description="Disordered" evidence="13">
    <location>
        <begin position="1192"/>
        <end position="1223"/>
    </location>
</feature>
<evidence type="ECO:0000256" key="10">
    <source>
        <dbReference type="ARBA" id="ARBA00032509"/>
    </source>
</evidence>
<protein>
    <recommendedName>
        <fullName evidence="11">Peroxisomal ATPase PEX1</fullName>
    </recommendedName>
    <alternativeName>
        <fullName evidence="10">Peroxin-1</fullName>
    </alternativeName>
</protein>
<dbReference type="InterPro" id="IPR027417">
    <property type="entry name" value="P-loop_NTPase"/>
</dbReference>
<dbReference type="InterPro" id="IPR015342">
    <property type="entry name" value="PEX1-N_C-lobe"/>
</dbReference>
<dbReference type="Gene3D" id="3.40.50.300">
    <property type="entry name" value="P-loop containing nucleotide triphosphate hydrolases"/>
    <property type="match status" value="2"/>
</dbReference>
<dbReference type="EMBL" id="KV744849">
    <property type="protein sequence ID" value="OCK83913.1"/>
    <property type="molecule type" value="Genomic_DNA"/>
</dbReference>
<dbReference type="OrthoDB" id="2187at2759"/>
<dbReference type="SUPFAM" id="SSF52540">
    <property type="entry name" value="P-loop containing nucleoside triphosphate hydrolases"/>
    <property type="match status" value="2"/>
</dbReference>
<dbReference type="InterPro" id="IPR050168">
    <property type="entry name" value="AAA_ATPase_domain"/>
</dbReference>
<evidence type="ECO:0000313" key="16">
    <source>
        <dbReference type="Proteomes" id="UP000250266"/>
    </source>
</evidence>
<dbReference type="Pfam" id="PF00004">
    <property type="entry name" value="AAA"/>
    <property type="match status" value="2"/>
</dbReference>
<dbReference type="SMART" id="SM00382">
    <property type="entry name" value="AAA"/>
    <property type="match status" value="2"/>
</dbReference>
<gene>
    <name evidence="15" type="ORF">K432DRAFT_346107</name>
</gene>
<evidence type="ECO:0000256" key="4">
    <source>
        <dbReference type="ARBA" id="ARBA00022593"/>
    </source>
</evidence>
<keyword evidence="4" id="KW-0962">Peroxisome biogenesis</keyword>
<feature type="region of interest" description="Disordered" evidence="13">
    <location>
        <begin position="737"/>
        <end position="775"/>
    </location>
</feature>
<dbReference type="SUPFAM" id="SSF54585">
    <property type="entry name" value="Cdc48 domain 2-like"/>
    <property type="match status" value="1"/>
</dbReference>
<dbReference type="GO" id="GO:0005524">
    <property type="term" value="F:ATP binding"/>
    <property type="evidence" value="ECO:0007669"/>
    <property type="project" value="UniProtKB-KW"/>
</dbReference>
<dbReference type="SUPFAM" id="SSF50692">
    <property type="entry name" value="ADC-like"/>
    <property type="match status" value="1"/>
</dbReference>
<dbReference type="GO" id="GO:0005829">
    <property type="term" value="C:cytosol"/>
    <property type="evidence" value="ECO:0007669"/>
    <property type="project" value="TreeGrafter"/>
</dbReference>
<proteinExistence type="inferred from homology"/>
<keyword evidence="6" id="KW-0378">Hydrolase</keyword>
<dbReference type="InterPro" id="IPR003960">
    <property type="entry name" value="ATPase_AAA_CS"/>
</dbReference>
<evidence type="ECO:0000256" key="7">
    <source>
        <dbReference type="ARBA" id="ARBA00022840"/>
    </source>
</evidence>
<keyword evidence="5" id="KW-0547">Nucleotide-binding</keyword>
<keyword evidence="3" id="KW-0813">Transport</keyword>
<dbReference type="InterPro" id="IPR029067">
    <property type="entry name" value="CDC48_domain_2-like_sf"/>
</dbReference>
<evidence type="ECO:0000256" key="12">
    <source>
        <dbReference type="ARBA" id="ARBA00048778"/>
    </source>
</evidence>
<dbReference type="GO" id="GO:0005778">
    <property type="term" value="C:peroxisomal membrane"/>
    <property type="evidence" value="ECO:0007669"/>
    <property type="project" value="TreeGrafter"/>
</dbReference>
<reference evidence="15 16" key="1">
    <citation type="journal article" date="2016" name="Nat. Commun.">
        <title>Ectomycorrhizal ecology is imprinted in the genome of the dominant symbiotic fungus Cenococcum geophilum.</title>
        <authorList>
            <consortium name="DOE Joint Genome Institute"/>
            <person name="Peter M."/>
            <person name="Kohler A."/>
            <person name="Ohm R.A."/>
            <person name="Kuo A."/>
            <person name="Krutzmann J."/>
            <person name="Morin E."/>
            <person name="Arend M."/>
            <person name="Barry K.W."/>
            <person name="Binder M."/>
            <person name="Choi C."/>
            <person name="Clum A."/>
            <person name="Copeland A."/>
            <person name="Grisel N."/>
            <person name="Haridas S."/>
            <person name="Kipfer T."/>
            <person name="LaButti K."/>
            <person name="Lindquist E."/>
            <person name="Lipzen A."/>
            <person name="Maire R."/>
            <person name="Meier B."/>
            <person name="Mihaltcheva S."/>
            <person name="Molinier V."/>
            <person name="Murat C."/>
            <person name="Poggeler S."/>
            <person name="Quandt C.A."/>
            <person name="Sperisen C."/>
            <person name="Tritt A."/>
            <person name="Tisserant E."/>
            <person name="Crous P.W."/>
            <person name="Henrissat B."/>
            <person name="Nehls U."/>
            <person name="Egli S."/>
            <person name="Spatafora J.W."/>
            <person name="Grigoriev I.V."/>
            <person name="Martin F.M."/>
        </authorList>
    </citation>
    <scope>NUCLEOTIDE SEQUENCE [LARGE SCALE GENOMIC DNA]</scope>
    <source>
        <strain evidence="15 16">CBS 459.81</strain>
    </source>
</reference>
<dbReference type="InterPro" id="IPR041569">
    <property type="entry name" value="AAA_lid_3"/>
</dbReference>
<feature type="region of interest" description="Disordered" evidence="13">
    <location>
        <begin position="1252"/>
        <end position="1272"/>
    </location>
</feature>
<comment type="similarity">
    <text evidence="2">Belongs to the AAA ATPase family.</text>
</comment>
<feature type="compositionally biased region" description="Basic and acidic residues" evidence="13">
    <location>
        <begin position="1204"/>
        <end position="1223"/>
    </location>
</feature>
<dbReference type="Gene3D" id="1.10.8.60">
    <property type="match status" value="2"/>
</dbReference>
<dbReference type="AlphaFoldDB" id="A0A8E2JIQ8"/>
<accession>A0A8E2JIQ8</accession>